<keyword evidence="7" id="KW-1185">Reference proteome</keyword>
<dbReference type="EMBL" id="MCFH01000008">
    <property type="protein sequence ID" value="ORX55946.1"/>
    <property type="molecule type" value="Genomic_DNA"/>
</dbReference>
<dbReference type="SMART" id="SM00360">
    <property type="entry name" value="RRM"/>
    <property type="match status" value="4"/>
</dbReference>
<feature type="compositionally biased region" description="Low complexity" evidence="4">
    <location>
        <begin position="435"/>
        <end position="447"/>
    </location>
</feature>
<keyword evidence="2 3" id="KW-0694">RNA-binding</keyword>
<dbReference type="PANTHER" id="PTHR14089:SF8">
    <property type="entry name" value="RNA-BINDING PROTEIN MRN1"/>
    <property type="match status" value="1"/>
</dbReference>
<dbReference type="Pfam" id="PF00076">
    <property type="entry name" value="RRM_1"/>
    <property type="match status" value="3"/>
</dbReference>
<feature type="region of interest" description="Disordered" evidence="4">
    <location>
        <begin position="380"/>
        <end position="447"/>
    </location>
</feature>
<dbReference type="OrthoDB" id="6407164at2759"/>
<dbReference type="InterPro" id="IPR012677">
    <property type="entry name" value="Nucleotide-bd_a/b_plait_sf"/>
</dbReference>
<keyword evidence="1" id="KW-0677">Repeat</keyword>
<reference evidence="6 7" key="1">
    <citation type="submission" date="2016-08" db="EMBL/GenBank/DDBJ databases">
        <title>Genomes of anaerobic fungi encode conserved fungal cellulosomes for biomass hydrolysis.</title>
        <authorList>
            <consortium name="DOE Joint Genome Institute"/>
            <person name="Haitjema C.H."/>
            <person name="Gilmore S.P."/>
            <person name="Henske J.K."/>
            <person name="Solomon K.V."/>
            <person name="De Groot R."/>
            <person name="Kuo A."/>
            <person name="Mondo S.J."/>
            <person name="Salamov A.A."/>
            <person name="Labutti K."/>
            <person name="Zhao Z."/>
            <person name="Chiniquy J."/>
            <person name="Barry K."/>
            <person name="Brewer H.M."/>
            <person name="Purvine S.O."/>
            <person name="Wright A.T."/>
            <person name="Boxma B."/>
            <person name="Van Alen T."/>
            <person name="Hackstein J.H."/>
            <person name="Baker S.E."/>
            <person name="Grigoriev I.V."/>
            <person name="O'Malley M.A."/>
        </authorList>
    </citation>
    <scope>NUCLEOTIDE SEQUENCE [LARGE SCALE GENOMIC DNA]</scope>
    <source>
        <strain evidence="7">finn</strain>
    </source>
</reference>
<dbReference type="GO" id="GO:0003729">
    <property type="term" value="F:mRNA binding"/>
    <property type="evidence" value="ECO:0007669"/>
    <property type="project" value="TreeGrafter"/>
</dbReference>
<reference evidence="6 7" key="2">
    <citation type="submission" date="2016-08" db="EMBL/GenBank/DDBJ databases">
        <title>Pervasive Adenine N6-methylation of Active Genes in Fungi.</title>
        <authorList>
            <consortium name="DOE Joint Genome Institute"/>
            <person name="Mondo S.J."/>
            <person name="Dannebaum R.O."/>
            <person name="Kuo R.C."/>
            <person name="Labutti K."/>
            <person name="Haridas S."/>
            <person name="Kuo A."/>
            <person name="Salamov A."/>
            <person name="Ahrendt S.R."/>
            <person name="Lipzen A."/>
            <person name="Sullivan W."/>
            <person name="Andreopoulos W.B."/>
            <person name="Clum A."/>
            <person name="Lindquist E."/>
            <person name="Daum C."/>
            <person name="Ramamoorthy G.K."/>
            <person name="Gryganskyi A."/>
            <person name="Culley D."/>
            <person name="Magnuson J.K."/>
            <person name="James T.Y."/>
            <person name="O'Malley M.A."/>
            <person name="Stajich J.E."/>
            <person name="Spatafora J.W."/>
            <person name="Visel A."/>
            <person name="Grigoriev I.V."/>
        </authorList>
    </citation>
    <scope>NUCLEOTIDE SEQUENCE [LARGE SCALE GENOMIC DNA]</scope>
    <source>
        <strain evidence="7">finn</strain>
    </source>
</reference>
<comment type="caution">
    <text evidence="6">The sequence shown here is derived from an EMBL/GenBank/DDBJ whole genome shotgun (WGS) entry which is preliminary data.</text>
</comment>
<dbReference type="PANTHER" id="PTHR14089">
    <property type="entry name" value="PRE-MRNA-SPLICING FACTOR RBM22"/>
    <property type="match status" value="1"/>
</dbReference>
<feature type="domain" description="RRM" evidence="5">
    <location>
        <begin position="222"/>
        <end position="295"/>
    </location>
</feature>
<evidence type="ECO:0000259" key="5">
    <source>
        <dbReference type="PROSITE" id="PS50102"/>
    </source>
</evidence>
<evidence type="ECO:0000313" key="7">
    <source>
        <dbReference type="Proteomes" id="UP000193719"/>
    </source>
</evidence>
<accession>A0A1Y1VGU5</accession>
<protein>
    <recommendedName>
        <fullName evidence="5">RRM domain-containing protein</fullName>
    </recommendedName>
</protein>
<feature type="compositionally biased region" description="Basic and acidic residues" evidence="4">
    <location>
        <begin position="380"/>
        <end position="399"/>
    </location>
</feature>
<dbReference type="FunFam" id="3.30.70.330:FF:000120">
    <property type="entry name" value="Negative regulator of differentiation 1"/>
    <property type="match status" value="2"/>
</dbReference>
<dbReference type="GO" id="GO:0000398">
    <property type="term" value="P:mRNA splicing, via spliceosome"/>
    <property type="evidence" value="ECO:0007669"/>
    <property type="project" value="TreeGrafter"/>
</dbReference>
<evidence type="ECO:0000313" key="6">
    <source>
        <dbReference type="EMBL" id="ORX55946.1"/>
    </source>
</evidence>
<dbReference type="AlphaFoldDB" id="A0A1Y1VGU5"/>
<evidence type="ECO:0000256" key="1">
    <source>
        <dbReference type="ARBA" id="ARBA00022737"/>
    </source>
</evidence>
<sequence>MINPSFRTIYVGNLAPETTYEELLNHVRGGIIDNVKIIEDKNCAFITFVEATAAAAFQQDANSRRIIVKDNELKFNWGKPSQISPNILVAVNNQATRTVYIGNTDETVTESFLQEELSKFGIVESIKILQEKHIAFVYMTSVSSAIKAVQTLPNDAKWANRRVNYGKDRCAVPIKPNPNMMYGNGYSQYGNPMNYQSMGFDMFNGQNSVSPVMINSNPSNNRTIFLGSLHPETTTKEICDVIRGGILQDIKYKQDKGIAFVTFIDPNAATAFFNRAQSEGLVIKKRVVKVGWGKLSTQLNQQVAKAVQNKASRNVYLGSINDTITEEKLKQDFSEYGEVELINIIPDKSIAFVNFTDILSAVKAVEGIQNNEDYKTFKVGYGKDRCGNPPRERYKKNDNNKMNNNEAPTNGSSSNQQFSNGDGSMNNQNYEGYDDNSSSNLQDLSNE</sequence>
<evidence type="ECO:0000256" key="4">
    <source>
        <dbReference type="SAM" id="MobiDB-lite"/>
    </source>
</evidence>
<gene>
    <name evidence="6" type="ORF">BCR36DRAFT_280763</name>
</gene>
<evidence type="ECO:0000256" key="2">
    <source>
        <dbReference type="ARBA" id="ARBA00022884"/>
    </source>
</evidence>
<evidence type="ECO:0000256" key="3">
    <source>
        <dbReference type="PROSITE-ProRule" id="PRU00176"/>
    </source>
</evidence>
<dbReference type="SUPFAM" id="SSF54928">
    <property type="entry name" value="RNA-binding domain, RBD"/>
    <property type="match status" value="4"/>
</dbReference>
<feature type="domain" description="RRM" evidence="5">
    <location>
        <begin position="7"/>
        <end position="80"/>
    </location>
</feature>
<dbReference type="InterPro" id="IPR035979">
    <property type="entry name" value="RBD_domain_sf"/>
</dbReference>
<dbReference type="GO" id="GO:0010468">
    <property type="term" value="P:regulation of gene expression"/>
    <property type="evidence" value="ECO:0007669"/>
    <property type="project" value="UniProtKB-ARBA"/>
</dbReference>
<name>A0A1Y1VGU5_9FUNG</name>
<feature type="domain" description="RRM" evidence="5">
    <location>
        <begin position="313"/>
        <end position="384"/>
    </location>
</feature>
<dbReference type="InterPro" id="IPR039171">
    <property type="entry name" value="Cwc2/Slt11"/>
</dbReference>
<dbReference type="InterPro" id="IPR000504">
    <property type="entry name" value="RRM_dom"/>
</dbReference>
<feature type="compositionally biased region" description="Low complexity" evidence="4">
    <location>
        <begin position="400"/>
        <end position="424"/>
    </location>
</feature>
<organism evidence="6 7">
    <name type="scientific">Piromyces finnis</name>
    <dbReference type="NCBI Taxonomy" id="1754191"/>
    <lineage>
        <taxon>Eukaryota</taxon>
        <taxon>Fungi</taxon>
        <taxon>Fungi incertae sedis</taxon>
        <taxon>Chytridiomycota</taxon>
        <taxon>Chytridiomycota incertae sedis</taxon>
        <taxon>Neocallimastigomycetes</taxon>
        <taxon>Neocallimastigales</taxon>
        <taxon>Neocallimastigaceae</taxon>
        <taxon>Piromyces</taxon>
    </lineage>
</organism>
<dbReference type="STRING" id="1754191.A0A1Y1VGU5"/>
<dbReference type="GO" id="GO:0010494">
    <property type="term" value="C:cytoplasmic stress granule"/>
    <property type="evidence" value="ECO:0007669"/>
    <property type="project" value="TreeGrafter"/>
</dbReference>
<proteinExistence type="predicted"/>
<dbReference type="Proteomes" id="UP000193719">
    <property type="component" value="Unassembled WGS sequence"/>
</dbReference>
<feature type="domain" description="RRM" evidence="5">
    <location>
        <begin position="97"/>
        <end position="170"/>
    </location>
</feature>
<dbReference type="FunFam" id="3.30.70.330:FF:000400">
    <property type="entry name" value="Negative regulator of differentiation 1"/>
    <property type="match status" value="1"/>
</dbReference>
<dbReference type="PROSITE" id="PS50102">
    <property type="entry name" value="RRM"/>
    <property type="match status" value="4"/>
</dbReference>
<dbReference type="Gene3D" id="3.30.70.330">
    <property type="match status" value="4"/>
</dbReference>